<keyword evidence="3" id="KW-1185">Reference proteome</keyword>
<evidence type="ECO:0000313" key="3">
    <source>
        <dbReference type="Proteomes" id="UP001387364"/>
    </source>
</evidence>
<dbReference type="RefSeq" id="WP_338754724.1">
    <property type="nucleotide sequence ID" value="NZ_CP147404.1"/>
</dbReference>
<protein>
    <submittedName>
        <fullName evidence="2">YtzC family protein</fullName>
    </submittedName>
</protein>
<sequence length="87" mass="10342">MATRQAMEQFLTQCKETLHSAEEQYKEASTQEHDNDTKFTQSQFMLEQTLNDLDKLSHSANAQQKEQLRRMKLQIQQMQNNMILLEH</sequence>
<evidence type="ECO:0000313" key="2">
    <source>
        <dbReference type="EMBL" id="WXB94843.1"/>
    </source>
</evidence>
<feature type="coiled-coil region" evidence="1">
    <location>
        <begin position="11"/>
        <end position="81"/>
    </location>
</feature>
<reference evidence="2 3" key="1">
    <citation type="submission" date="2024-02" db="EMBL/GenBank/DDBJ databases">
        <title>Seven novel Bacillus-like species.</title>
        <authorList>
            <person name="Liu G."/>
        </authorList>
    </citation>
    <scope>NUCLEOTIDE SEQUENCE [LARGE SCALE GENOMIC DNA]</scope>
    <source>
        <strain evidence="2 3">FJAT-52991</strain>
    </source>
</reference>
<keyword evidence="1" id="KW-0175">Coiled coil</keyword>
<dbReference type="Proteomes" id="UP001387364">
    <property type="component" value="Chromosome"/>
</dbReference>
<accession>A0ABZ2NAS7</accession>
<proteinExistence type="predicted"/>
<dbReference type="EMBL" id="CP147404">
    <property type="protein sequence ID" value="WXB94843.1"/>
    <property type="molecule type" value="Genomic_DNA"/>
</dbReference>
<gene>
    <name evidence="2" type="ORF">WDJ61_05435</name>
</gene>
<dbReference type="Pfam" id="PF10732">
    <property type="entry name" value="DUF2524"/>
    <property type="match status" value="1"/>
</dbReference>
<evidence type="ECO:0000256" key="1">
    <source>
        <dbReference type="SAM" id="Coils"/>
    </source>
</evidence>
<name>A0ABZ2NAS7_9BACI</name>
<organism evidence="2 3">
    <name type="scientific">Bacillus kandeliae</name>
    <dbReference type="NCBI Taxonomy" id="3129297"/>
    <lineage>
        <taxon>Bacteria</taxon>
        <taxon>Bacillati</taxon>
        <taxon>Bacillota</taxon>
        <taxon>Bacilli</taxon>
        <taxon>Bacillales</taxon>
        <taxon>Bacillaceae</taxon>
        <taxon>Bacillus</taxon>
    </lineage>
</organism>
<dbReference type="InterPro" id="IPR019668">
    <property type="entry name" value="Uncharacterised_YtzC"/>
</dbReference>